<protein>
    <submittedName>
        <fullName evidence="2">Uncharacterized protein</fullName>
    </submittedName>
</protein>
<evidence type="ECO:0000256" key="1">
    <source>
        <dbReference type="SAM" id="Phobius"/>
    </source>
</evidence>
<dbReference type="HOGENOM" id="CLU_2010180_0_0_2"/>
<reference evidence="2 3" key="1">
    <citation type="journal article" date="2007" name="Genome Biol.">
        <title>Genome analysis and genome-wide proteomics of Thermococcus gammatolerans, the most radioresistant organism known amongst the Archaea.</title>
        <authorList>
            <person name="Zivanovic Y."/>
            <person name="Armengaud J."/>
            <person name="Lagorce A."/>
            <person name="Leplat C."/>
            <person name="Guerin P."/>
            <person name="Dutertre M."/>
            <person name="Anthouard V."/>
            <person name="Forterre P."/>
            <person name="Wincker P."/>
            <person name="Confalonieri F."/>
        </authorList>
    </citation>
    <scope>NUCLEOTIDE SEQUENCE [LARGE SCALE GENOMIC DNA]</scope>
    <source>
        <strain evidence="3">DSM 15229 / JCM 11827 / EJ3</strain>
    </source>
</reference>
<evidence type="ECO:0000313" key="3">
    <source>
        <dbReference type="Proteomes" id="UP000001488"/>
    </source>
</evidence>
<feature type="transmembrane region" description="Helical" evidence="1">
    <location>
        <begin position="25"/>
        <end position="44"/>
    </location>
</feature>
<dbReference type="KEGG" id="tga:TGAM_1123"/>
<feature type="transmembrane region" description="Helical" evidence="1">
    <location>
        <begin position="64"/>
        <end position="82"/>
    </location>
</feature>
<feature type="transmembrane region" description="Helical" evidence="1">
    <location>
        <begin position="117"/>
        <end position="134"/>
    </location>
</feature>
<dbReference type="eggNOG" id="arCOG05770">
    <property type="taxonomic scope" value="Archaea"/>
</dbReference>
<dbReference type="PATRIC" id="fig|593117.10.peg.1121"/>
<feature type="transmembrane region" description="Helical" evidence="1">
    <location>
        <begin position="94"/>
        <end position="111"/>
    </location>
</feature>
<sequence>MPGSSALKLKTCSSTRVIEVNGRKVAGFALYFLGIALGIARPPVERLACMKLPSGEVSKGINTPLLLIEVSLIMVGALFVGLGHRFKNRHELNGWLGVATGLGIAFVGGYARITELFAFGVVLTTLGLFVYKIGGREDAR</sequence>
<gene>
    <name evidence="2" type="ordered locus">TGAM_1123</name>
</gene>
<accession>C5A5W3</accession>
<dbReference type="STRING" id="593117.TGAM_1123"/>
<proteinExistence type="predicted"/>
<evidence type="ECO:0000313" key="2">
    <source>
        <dbReference type="EMBL" id="ACS33625.1"/>
    </source>
</evidence>
<dbReference type="PaxDb" id="593117-TGAM_1123"/>
<keyword evidence="1" id="KW-0812">Transmembrane</keyword>
<dbReference type="EMBL" id="CP001398">
    <property type="protein sequence ID" value="ACS33625.1"/>
    <property type="molecule type" value="Genomic_DNA"/>
</dbReference>
<keyword evidence="3" id="KW-1185">Reference proteome</keyword>
<name>C5A5W3_THEGJ</name>
<keyword evidence="1" id="KW-1133">Transmembrane helix</keyword>
<dbReference type="Proteomes" id="UP000001488">
    <property type="component" value="Chromosome"/>
</dbReference>
<organism evidence="2 3">
    <name type="scientific">Thermococcus gammatolerans (strain DSM 15229 / JCM 11827 / EJ3)</name>
    <dbReference type="NCBI Taxonomy" id="593117"/>
    <lineage>
        <taxon>Archaea</taxon>
        <taxon>Methanobacteriati</taxon>
        <taxon>Methanobacteriota</taxon>
        <taxon>Thermococci</taxon>
        <taxon>Thermococcales</taxon>
        <taxon>Thermococcaceae</taxon>
        <taxon>Thermococcus</taxon>
    </lineage>
</organism>
<keyword evidence="1" id="KW-0472">Membrane</keyword>
<dbReference type="AlphaFoldDB" id="C5A5W3"/>